<dbReference type="Proteomes" id="UP000479710">
    <property type="component" value="Unassembled WGS sequence"/>
</dbReference>
<gene>
    <name evidence="1" type="ORF">E2562_032576</name>
</gene>
<evidence type="ECO:0000313" key="2">
    <source>
        <dbReference type="Proteomes" id="UP000479710"/>
    </source>
</evidence>
<keyword evidence="2" id="KW-1185">Reference proteome</keyword>
<proteinExistence type="predicted"/>
<sequence length="120" mass="12825">MVRRWRSCSRYNGKDQGDSHVLGAHGCATLSTGSRCSESCPVVVALLAPMLLEPSLMLAKKDLRKKLIVADQVPLAPASVVGLCDGVVVATELASTSKDGPVDPSLSRCFRVDKEQEVMI</sequence>
<dbReference type="AlphaFoldDB" id="A0A6G1ED41"/>
<reference evidence="1 2" key="1">
    <citation type="submission" date="2019-11" db="EMBL/GenBank/DDBJ databases">
        <title>Whole genome sequence of Oryza granulata.</title>
        <authorList>
            <person name="Li W."/>
        </authorList>
    </citation>
    <scope>NUCLEOTIDE SEQUENCE [LARGE SCALE GENOMIC DNA]</scope>
    <source>
        <strain evidence="2">cv. Menghai</strain>
        <tissue evidence="1">Leaf</tissue>
    </source>
</reference>
<organism evidence="1 2">
    <name type="scientific">Oryza meyeriana var. granulata</name>
    <dbReference type="NCBI Taxonomy" id="110450"/>
    <lineage>
        <taxon>Eukaryota</taxon>
        <taxon>Viridiplantae</taxon>
        <taxon>Streptophyta</taxon>
        <taxon>Embryophyta</taxon>
        <taxon>Tracheophyta</taxon>
        <taxon>Spermatophyta</taxon>
        <taxon>Magnoliopsida</taxon>
        <taxon>Liliopsida</taxon>
        <taxon>Poales</taxon>
        <taxon>Poaceae</taxon>
        <taxon>BOP clade</taxon>
        <taxon>Oryzoideae</taxon>
        <taxon>Oryzeae</taxon>
        <taxon>Oryzinae</taxon>
        <taxon>Oryza</taxon>
        <taxon>Oryza meyeriana</taxon>
    </lineage>
</organism>
<comment type="caution">
    <text evidence="1">The sequence shown here is derived from an EMBL/GenBank/DDBJ whole genome shotgun (WGS) entry which is preliminary data.</text>
</comment>
<evidence type="ECO:0000313" key="1">
    <source>
        <dbReference type="EMBL" id="KAF0922332.1"/>
    </source>
</evidence>
<accession>A0A6G1ED41</accession>
<protein>
    <submittedName>
        <fullName evidence="1">Uncharacterized protein</fullName>
    </submittedName>
</protein>
<name>A0A6G1ED41_9ORYZ</name>
<dbReference type="EMBL" id="SPHZ02000004">
    <property type="protein sequence ID" value="KAF0922332.1"/>
    <property type="molecule type" value="Genomic_DNA"/>
</dbReference>